<dbReference type="Pfam" id="PF00144">
    <property type="entry name" value="Beta-lactamase"/>
    <property type="match status" value="1"/>
</dbReference>
<evidence type="ECO:0000313" key="2">
    <source>
        <dbReference type="EMBL" id="WND02985.1"/>
    </source>
</evidence>
<dbReference type="EMBL" id="CP123872">
    <property type="protein sequence ID" value="WND02985.1"/>
    <property type="molecule type" value="Genomic_DNA"/>
</dbReference>
<sequence>MGIWKKLLLVFVILVICAGSYAYKFFLDIAPIASGMSSQTLCTNVLMLERDQQDVIDHDLSAIQRKLTRSYIDHEKKMVTTHLQIGPFSHKNRSAYRKGLGCSVLHSANDQQFFNKIYNGEGSQEITGKTVDWPTVTRDKQGINYSLLNKAIDQAYQETALGYDQQKNTRAVLVWQGEDLIAERYTKGFTGETPLRSMSMAKSASSALVGVLALQQDIDIHAPKIFKEWSQDTDPRAALTLHHLLSMTSGHAYKEQMESDPRNVLNKMLFGVQDMTGFAVQQDIDKEPGSYWDYQTVNSVLLQKYVREQVGDDQAYYKMAHQDLFEKAGMTNTFFQADADGTFAGGALMYASPRDWMRFGLLYLNDGVYKGIRVLPKGWVEYTKTPTKASLQRRAYGAQFWLNAKSEQHWMDGVPEDAYGAQGHYGQYVIIIPSLDMVIVRLGVTFPPERFDLHSLVKDVTEAVSGTANRDYKHD</sequence>
<dbReference type="Gene3D" id="3.40.710.10">
    <property type="entry name" value="DD-peptidase/beta-lactamase superfamily"/>
    <property type="match status" value="1"/>
</dbReference>
<accession>A0AA52EE10</accession>
<keyword evidence="2" id="KW-0378">Hydrolase</keyword>
<evidence type="ECO:0000259" key="1">
    <source>
        <dbReference type="Pfam" id="PF00144"/>
    </source>
</evidence>
<feature type="domain" description="Beta-lactamase-related" evidence="1">
    <location>
        <begin position="165"/>
        <end position="449"/>
    </location>
</feature>
<name>A0AA52EE10_9PROT</name>
<dbReference type="InterPro" id="IPR012338">
    <property type="entry name" value="Beta-lactam/transpept-like"/>
</dbReference>
<dbReference type="PANTHER" id="PTHR43283:SF7">
    <property type="entry name" value="BETA-LACTAMASE-RELATED DOMAIN-CONTAINING PROTEIN"/>
    <property type="match status" value="1"/>
</dbReference>
<dbReference type="PANTHER" id="PTHR43283">
    <property type="entry name" value="BETA-LACTAMASE-RELATED"/>
    <property type="match status" value="1"/>
</dbReference>
<dbReference type="RefSeq" id="WP_310798829.1">
    <property type="nucleotide sequence ID" value="NZ_CP123872.1"/>
</dbReference>
<dbReference type="EC" id="3.-.-.-" evidence="2"/>
<dbReference type="InterPro" id="IPR001466">
    <property type="entry name" value="Beta-lactam-related"/>
</dbReference>
<protein>
    <submittedName>
        <fullName evidence="2">Serine hydrolase</fullName>
        <ecNumber evidence="2">3.-.-.-</ecNumber>
    </submittedName>
</protein>
<reference evidence="2" key="1">
    <citation type="submission" date="2023-04" db="EMBL/GenBank/DDBJ databases">
        <title>Complete genome sequence of Temperatibacter marinus.</title>
        <authorList>
            <person name="Rong J.-C."/>
            <person name="Yi M.-L."/>
            <person name="Zhao Q."/>
        </authorList>
    </citation>
    <scope>NUCLEOTIDE SEQUENCE</scope>
    <source>
        <strain evidence="2">NBRC 110045</strain>
    </source>
</reference>
<dbReference type="AlphaFoldDB" id="A0AA52EE10"/>
<dbReference type="KEGG" id="tmk:QGN29_01225"/>
<dbReference type="Proteomes" id="UP001268683">
    <property type="component" value="Chromosome"/>
</dbReference>
<dbReference type="GO" id="GO:0016787">
    <property type="term" value="F:hydrolase activity"/>
    <property type="evidence" value="ECO:0007669"/>
    <property type="project" value="UniProtKB-KW"/>
</dbReference>
<gene>
    <name evidence="2" type="ORF">QGN29_01225</name>
</gene>
<dbReference type="InterPro" id="IPR050789">
    <property type="entry name" value="Diverse_Enzym_Activities"/>
</dbReference>
<proteinExistence type="predicted"/>
<organism evidence="2 3">
    <name type="scientific">Temperatibacter marinus</name>
    <dbReference type="NCBI Taxonomy" id="1456591"/>
    <lineage>
        <taxon>Bacteria</taxon>
        <taxon>Pseudomonadati</taxon>
        <taxon>Pseudomonadota</taxon>
        <taxon>Alphaproteobacteria</taxon>
        <taxon>Kordiimonadales</taxon>
        <taxon>Temperatibacteraceae</taxon>
        <taxon>Temperatibacter</taxon>
    </lineage>
</organism>
<evidence type="ECO:0000313" key="3">
    <source>
        <dbReference type="Proteomes" id="UP001268683"/>
    </source>
</evidence>
<dbReference type="SUPFAM" id="SSF56601">
    <property type="entry name" value="beta-lactamase/transpeptidase-like"/>
    <property type="match status" value="1"/>
</dbReference>
<keyword evidence="3" id="KW-1185">Reference proteome</keyword>